<comment type="pathway">
    <text evidence="3">Protein modification; protein glycosylation.</text>
</comment>
<comment type="similarity">
    <text evidence="4">Belongs to the glycosyltransferase 2 family.</text>
</comment>
<evidence type="ECO:0000259" key="15">
    <source>
        <dbReference type="Pfam" id="PF00535"/>
    </source>
</evidence>
<evidence type="ECO:0000256" key="8">
    <source>
        <dbReference type="ARBA" id="ARBA00022692"/>
    </source>
</evidence>
<evidence type="ECO:0000256" key="10">
    <source>
        <dbReference type="ARBA" id="ARBA00022968"/>
    </source>
</evidence>
<evidence type="ECO:0000256" key="3">
    <source>
        <dbReference type="ARBA" id="ARBA00004922"/>
    </source>
</evidence>
<feature type="transmembrane region" description="Helical" evidence="14">
    <location>
        <begin position="369"/>
        <end position="391"/>
    </location>
</feature>
<dbReference type="OrthoDB" id="2369748at2"/>
<evidence type="ECO:0000256" key="9">
    <source>
        <dbReference type="ARBA" id="ARBA00022824"/>
    </source>
</evidence>
<protein>
    <recommendedName>
        <fullName evidence="5">dolichyl-phosphate beta-glucosyltransferase</fullName>
        <ecNumber evidence="5">2.4.1.117</ecNumber>
    </recommendedName>
</protein>
<keyword evidence="6" id="KW-0328">Glycosyltransferase</keyword>
<feature type="transmembrane region" description="Helical" evidence="14">
    <location>
        <begin position="272"/>
        <end position="293"/>
    </location>
</feature>
<gene>
    <name evidence="17" type="ORF">FHX73_112576</name>
</gene>
<keyword evidence="8 14" id="KW-0812">Transmembrane</keyword>
<dbReference type="Gene3D" id="3.90.550.10">
    <property type="entry name" value="Spore Coat Polysaccharide Biosynthesis Protein SpsA, Chain A"/>
    <property type="match status" value="1"/>
</dbReference>
<sequence length="396" mass="43091">MTDSELLLDPTGLTIVQTVEVVVPVHNEERVLARSVRRLHGYLEQTFPYPFRITIADNASTDRTWEVARGLAEELSGVTAVHLELKGRGRALRRVWSESSADVVAYMDVDLSTGLDAFLPLVAPLLTGHSDLAIGTRLHRGSAVVRGAKRELVSRGYNALLRTTMAASFSDAQCGFKAVRTELVRPLLAEVEDEAWFFDTELLLLAERAGLRIHEVPVDWVDDPDSRVDVLRTALDDLRGMARMARASFRRRPALPGRPRPGAPGRGLVRQLASFAVIGFVGTVSYLLLYLWLRGAMPALAANFLAQAVTAVASTTLNRRFTFGVRGGQDALRHQLQGGAAFVIGVVLSSGAIGLLAATEPHASHGVELATLVVANACATAARFTLMRLWVFRPAR</sequence>
<comment type="caution">
    <text evidence="17">The sequence shown here is derived from an EMBL/GenBank/DDBJ whole genome shotgun (WGS) entry which is preliminary data.</text>
</comment>
<evidence type="ECO:0000256" key="12">
    <source>
        <dbReference type="ARBA" id="ARBA00023136"/>
    </source>
</evidence>
<keyword evidence="7 17" id="KW-0808">Transferase</keyword>
<keyword evidence="10" id="KW-0735">Signal-anchor</keyword>
<evidence type="ECO:0000256" key="2">
    <source>
        <dbReference type="ARBA" id="ARBA00004389"/>
    </source>
</evidence>
<dbReference type="CDD" id="cd04188">
    <property type="entry name" value="DPG_synthase"/>
    <property type="match status" value="1"/>
</dbReference>
<comment type="subcellular location">
    <subcellularLocation>
        <location evidence="2">Endoplasmic reticulum membrane</location>
        <topology evidence="2">Single-pass membrane protein</topology>
    </subcellularLocation>
    <subcellularLocation>
        <location evidence="1">Membrane</location>
        <topology evidence="1">Multi-pass membrane protein</topology>
    </subcellularLocation>
</comment>
<dbReference type="Pfam" id="PF00535">
    <property type="entry name" value="Glycos_transf_2"/>
    <property type="match status" value="1"/>
</dbReference>
<dbReference type="RefSeq" id="WP_145905133.1">
    <property type="nucleotide sequence ID" value="NZ_BAAAMZ010000012.1"/>
</dbReference>
<dbReference type="PANTHER" id="PTHR10859">
    <property type="entry name" value="GLYCOSYL TRANSFERASE"/>
    <property type="match status" value="1"/>
</dbReference>
<dbReference type="PANTHER" id="PTHR10859:SF91">
    <property type="entry name" value="DOLICHYL-PHOSPHATE BETA-GLUCOSYLTRANSFERASE"/>
    <property type="match status" value="1"/>
</dbReference>
<dbReference type="InterPro" id="IPR029044">
    <property type="entry name" value="Nucleotide-diphossugar_trans"/>
</dbReference>
<keyword evidence="12 14" id="KW-0472">Membrane</keyword>
<feature type="domain" description="GtrA/DPMS transmembrane" evidence="16">
    <location>
        <begin position="275"/>
        <end position="392"/>
    </location>
</feature>
<evidence type="ECO:0000313" key="17">
    <source>
        <dbReference type="EMBL" id="TWF98754.1"/>
    </source>
</evidence>
<dbReference type="GO" id="GO:0006487">
    <property type="term" value="P:protein N-linked glycosylation"/>
    <property type="evidence" value="ECO:0007669"/>
    <property type="project" value="TreeGrafter"/>
</dbReference>
<keyword evidence="18" id="KW-1185">Reference proteome</keyword>
<evidence type="ECO:0000313" key="18">
    <source>
        <dbReference type="Proteomes" id="UP000317940"/>
    </source>
</evidence>
<dbReference type="InterPro" id="IPR035518">
    <property type="entry name" value="DPG_synthase"/>
</dbReference>
<comment type="catalytic activity">
    <reaction evidence="13">
        <text>a di-trans,poly-cis-dolichyl phosphate + UDP-alpha-D-glucose = a di-trans,poly-cis-dolichyl beta-D-glucosyl phosphate + UDP</text>
        <dbReference type="Rhea" id="RHEA:15401"/>
        <dbReference type="Rhea" id="RHEA-COMP:19498"/>
        <dbReference type="Rhea" id="RHEA-COMP:19502"/>
        <dbReference type="ChEBI" id="CHEBI:57525"/>
        <dbReference type="ChEBI" id="CHEBI:57683"/>
        <dbReference type="ChEBI" id="CHEBI:58223"/>
        <dbReference type="ChEBI" id="CHEBI:58885"/>
        <dbReference type="EC" id="2.4.1.117"/>
    </reaction>
    <physiologicalReaction direction="left-to-right" evidence="13">
        <dbReference type="Rhea" id="RHEA:15402"/>
    </physiologicalReaction>
</comment>
<dbReference type="InterPro" id="IPR001173">
    <property type="entry name" value="Glyco_trans_2-like"/>
</dbReference>
<proteinExistence type="inferred from homology"/>
<evidence type="ECO:0000256" key="1">
    <source>
        <dbReference type="ARBA" id="ARBA00004141"/>
    </source>
</evidence>
<dbReference type="SUPFAM" id="SSF53448">
    <property type="entry name" value="Nucleotide-diphospho-sugar transferases"/>
    <property type="match status" value="1"/>
</dbReference>
<dbReference type="Pfam" id="PF04138">
    <property type="entry name" value="GtrA_DPMS_TM"/>
    <property type="match status" value="1"/>
</dbReference>
<dbReference type="Proteomes" id="UP000317940">
    <property type="component" value="Unassembled WGS sequence"/>
</dbReference>
<evidence type="ECO:0000256" key="5">
    <source>
        <dbReference type="ARBA" id="ARBA00012583"/>
    </source>
</evidence>
<evidence type="ECO:0000259" key="16">
    <source>
        <dbReference type="Pfam" id="PF04138"/>
    </source>
</evidence>
<keyword evidence="11 14" id="KW-1133">Transmembrane helix</keyword>
<evidence type="ECO:0000256" key="14">
    <source>
        <dbReference type="SAM" id="Phobius"/>
    </source>
</evidence>
<evidence type="ECO:0000256" key="6">
    <source>
        <dbReference type="ARBA" id="ARBA00022676"/>
    </source>
</evidence>
<dbReference type="InterPro" id="IPR007267">
    <property type="entry name" value="GtrA_DPMS_TM"/>
</dbReference>
<dbReference type="GO" id="GO:0004581">
    <property type="term" value="F:dolichyl-phosphate beta-glucosyltransferase activity"/>
    <property type="evidence" value="ECO:0007669"/>
    <property type="project" value="UniProtKB-EC"/>
</dbReference>
<evidence type="ECO:0000256" key="13">
    <source>
        <dbReference type="ARBA" id="ARBA00045097"/>
    </source>
</evidence>
<feature type="transmembrane region" description="Helical" evidence="14">
    <location>
        <begin position="338"/>
        <end position="357"/>
    </location>
</feature>
<evidence type="ECO:0000256" key="7">
    <source>
        <dbReference type="ARBA" id="ARBA00022679"/>
    </source>
</evidence>
<name>A0A561UHC0_9ACTN</name>
<dbReference type="AlphaFoldDB" id="A0A561UHC0"/>
<keyword evidence="9" id="KW-0256">Endoplasmic reticulum</keyword>
<evidence type="ECO:0000256" key="4">
    <source>
        <dbReference type="ARBA" id="ARBA00006739"/>
    </source>
</evidence>
<reference evidence="17 18" key="1">
    <citation type="submission" date="2019-06" db="EMBL/GenBank/DDBJ databases">
        <title>Sequencing the genomes of 1000 actinobacteria strains.</title>
        <authorList>
            <person name="Klenk H.-P."/>
        </authorList>
    </citation>
    <scope>NUCLEOTIDE SEQUENCE [LARGE SCALE GENOMIC DNA]</scope>
    <source>
        <strain evidence="17 18">DSM 44826</strain>
    </source>
</reference>
<dbReference type="GO" id="GO:0016020">
    <property type="term" value="C:membrane"/>
    <property type="evidence" value="ECO:0007669"/>
    <property type="project" value="UniProtKB-SubCell"/>
</dbReference>
<feature type="domain" description="Glycosyltransferase 2-like" evidence="15">
    <location>
        <begin position="21"/>
        <end position="185"/>
    </location>
</feature>
<dbReference type="EC" id="2.4.1.117" evidence="5"/>
<evidence type="ECO:0000256" key="11">
    <source>
        <dbReference type="ARBA" id="ARBA00022989"/>
    </source>
</evidence>
<dbReference type="EMBL" id="VIWT01000001">
    <property type="protein sequence ID" value="TWF98754.1"/>
    <property type="molecule type" value="Genomic_DNA"/>
</dbReference>
<accession>A0A561UHC0</accession>
<organism evidence="17 18">
    <name type="scientific">Kitasatospora viridis</name>
    <dbReference type="NCBI Taxonomy" id="281105"/>
    <lineage>
        <taxon>Bacteria</taxon>
        <taxon>Bacillati</taxon>
        <taxon>Actinomycetota</taxon>
        <taxon>Actinomycetes</taxon>
        <taxon>Kitasatosporales</taxon>
        <taxon>Streptomycetaceae</taxon>
        <taxon>Kitasatospora</taxon>
    </lineage>
</organism>
<dbReference type="GO" id="GO:0000271">
    <property type="term" value="P:polysaccharide biosynthetic process"/>
    <property type="evidence" value="ECO:0007669"/>
    <property type="project" value="InterPro"/>
</dbReference>